<evidence type="ECO:0000313" key="4">
    <source>
        <dbReference type="Proteomes" id="UP000295818"/>
    </source>
</evidence>
<dbReference type="SUPFAM" id="SSF160904">
    <property type="entry name" value="Jann2411-like"/>
    <property type="match status" value="1"/>
</dbReference>
<evidence type="ECO:0000313" key="3">
    <source>
        <dbReference type="EMBL" id="TCO15543.1"/>
    </source>
</evidence>
<keyword evidence="4" id="KW-1185">Reference proteome</keyword>
<name>A0ABY2BBW1_9ACTN</name>
<dbReference type="Pfam" id="PF11706">
    <property type="entry name" value="zf-CGNR"/>
    <property type="match status" value="1"/>
</dbReference>
<protein>
    <submittedName>
        <fullName evidence="3">CGNR zinc finger protein</fullName>
    </submittedName>
</protein>
<dbReference type="InterPro" id="IPR010852">
    <property type="entry name" value="ABATE"/>
</dbReference>
<dbReference type="EMBL" id="SLWM01000018">
    <property type="protein sequence ID" value="TCO15543.1"/>
    <property type="molecule type" value="Genomic_DNA"/>
</dbReference>
<feature type="domain" description="Zinc finger CGNR" evidence="2">
    <location>
        <begin position="135"/>
        <end position="175"/>
    </location>
</feature>
<gene>
    <name evidence="3" type="ORF">EV644_11887</name>
</gene>
<dbReference type="InterPro" id="IPR021005">
    <property type="entry name" value="Znf_CGNR"/>
</dbReference>
<dbReference type="InterPro" id="IPR023286">
    <property type="entry name" value="ABATE_dom_sf"/>
</dbReference>
<organism evidence="3 4">
    <name type="scientific">Kribbella orskensis</name>
    <dbReference type="NCBI Taxonomy" id="2512216"/>
    <lineage>
        <taxon>Bacteria</taxon>
        <taxon>Bacillati</taxon>
        <taxon>Actinomycetota</taxon>
        <taxon>Actinomycetes</taxon>
        <taxon>Propionibacteriales</taxon>
        <taxon>Kribbellaceae</taxon>
        <taxon>Kribbella</taxon>
    </lineage>
</organism>
<dbReference type="PANTHER" id="PTHR35525:SF3">
    <property type="entry name" value="BLL6575 PROTEIN"/>
    <property type="match status" value="1"/>
</dbReference>
<proteinExistence type="predicted"/>
<accession>A0ABY2BBW1</accession>
<evidence type="ECO:0000259" key="2">
    <source>
        <dbReference type="Pfam" id="PF11706"/>
    </source>
</evidence>
<dbReference type="RefSeq" id="WP_132193509.1">
    <property type="nucleotide sequence ID" value="NZ_SLWM01000018.1"/>
</dbReference>
<dbReference type="Gene3D" id="1.10.3300.10">
    <property type="entry name" value="Jann2411-like domain"/>
    <property type="match status" value="1"/>
</dbReference>
<dbReference type="Pfam" id="PF07336">
    <property type="entry name" value="ABATE"/>
    <property type="match status" value="1"/>
</dbReference>
<sequence length="194" mass="21778">METLQTPDRLIRLAVDLVNTKSLDPEKLTSPEALERFLLDHGEPTADVDEDDLDQVKAVRERIRPVFHAEPRDAARILNDLLAEYAVRPYLSDHDGAPWHLHVARQEANWAEWLAAGTALGLAGFAAGHGFAAIDSCAAEDCERVFVNPAERRPRRFCTPTCSSRTRVASYRARRAARDGPRIDSRIQEQRSAR</sequence>
<dbReference type="Proteomes" id="UP000295818">
    <property type="component" value="Unassembled WGS sequence"/>
</dbReference>
<feature type="region of interest" description="Disordered" evidence="1">
    <location>
        <begin position="173"/>
        <end position="194"/>
    </location>
</feature>
<reference evidence="3 4" key="1">
    <citation type="journal article" date="2015" name="Stand. Genomic Sci.">
        <title>Genomic Encyclopedia of Bacterial and Archaeal Type Strains, Phase III: the genomes of soil and plant-associated and newly described type strains.</title>
        <authorList>
            <person name="Whitman W.B."/>
            <person name="Woyke T."/>
            <person name="Klenk H.P."/>
            <person name="Zhou Y."/>
            <person name="Lilburn T.G."/>
            <person name="Beck B.J."/>
            <person name="De Vos P."/>
            <person name="Vandamme P."/>
            <person name="Eisen J.A."/>
            <person name="Garrity G."/>
            <person name="Hugenholtz P."/>
            <person name="Kyrpides N.C."/>
        </authorList>
    </citation>
    <scope>NUCLEOTIDE SEQUENCE [LARGE SCALE GENOMIC DNA]</scope>
    <source>
        <strain evidence="3 4">VKM Ac-2538</strain>
    </source>
</reference>
<feature type="compositionally biased region" description="Basic and acidic residues" evidence="1">
    <location>
        <begin position="176"/>
        <end position="194"/>
    </location>
</feature>
<comment type="caution">
    <text evidence="3">The sequence shown here is derived from an EMBL/GenBank/DDBJ whole genome shotgun (WGS) entry which is preliminary data.</text>
</comment>
<evidence type="ECO:0000256" key="1">
    <source>
        <dbReference type="SAM" id="MobiDB-lite"/>
    </source>
</evidence>
<dbReference type="PANTHER" id="PTHR35525">
    <property type="entry name" value="BLL6575 PROTEIN"/>
    <property type="match status" value="1"/>
</dbReference>